<dbReference type="EMBL" id="KN396389">
    <property type="protein sequence ID" value="KHG11733.1"/>
    <property type="molecule type" value="Genomic_DNA"/>
</dbReference>
<dbReference type="AlphaFoldDB" id="A0A0B0NB09"/>
<evidence type="ECO:0000313" key="2">
    <source>
        <dbReference type="Proteomes" id="UP000032142"/>
    </source>
</evidence>
<evidence type="ECO:0000313" key="1">
    <source>
        <dbReference type="EMBL" id="KHG11733.1"/>
    </source>
</evidence>
<proteinExistence type="predicted"/>
<dbReference type="Proteomes" id="UP000032142">
    <property type="component" value="Unassembled WGS sequence"/>
</dbReference>
<reference evidence="2" key="1">
    <citation type="submission" date="2014-09" db="EMBL/GenBank/DDBJ databases">
        <authorList>
            <person name="Mudge J."/>
            <person name="Ramaraj T."/>
            <person name="Lindquist I.E."/>
            <person name="Bharti A.K."/>
            <person name="Sundararajan A."/>
            <person name="Cameron C.T."/>
            <person name="Woodward J.E."/>
            <person name="May G.D."/>
            <person name="Brubaker C."/>
            <person name="Broadhvest J."/>
            <person name="Wilkins T.A."/>
        </authorList>
    </citation>
    <scope>NUCLEOTIDE SEQUENCE</scope>
    <source>
        <strain evidence="2">cv. AKA8401</strain>
    </source>
</reference>
<organism evidence="1 2">
    <name type="scientific">Gossypium arboreum</name>
    <name type="common">Tree cotton</name>
    <name type="synonym">Gossypium nanking</name>
    <dbReference type="NCBI Taxonomy" id="29729"/>
    <lineage>
        <taxon>Eukaryota</taxon>
        <taxon>Viridiplantae</taxon>
        <taxon>Streptophyta</taxon>
        <taxon>Embryophyta</taxon>
        <taxon>Tracheophyta</taxon>
        <taxon>Spermatophyta</taxon>
        <taxon>Magnoliopsida</taxon>
        <taxon>eudicotyledons</taxon>
        <taxon>Gunneridae</taxon>
        <taxon>Pentapetalae</taxon>
        <taxon>rosids</taxon>
        <taxon>malvids</taxon>
        <taxon>Malvales</taxon>
        <taxon>Malvaceae</taxon>
        <taxon>Malvoideae</taxon>
        <taxon>Gossypium</taxon>
    </lineage>
</organism>
<keyword evidence="2" id="KW-1185">Reference proteome</keyword>
<gene>
    <name evidence="1" type="ORF">F383_15481</name>
</gene>
<sequence length="34" mass="3618">MPKSPQNGLFRIGLYLGWAGTRPCAITPARGQGC</sequence>
<protein>
    <submittedName>
        <fullName evidence="1">Uncharacterized protein</fullName>
    </submittedName>
</protein>
<accession>A0A0B0NB09</accession>
<name>A0A0B0NB09_GOSAR</name>